<dbReference type="PANTHER" id="PTHR47234:SF1">
    <property type="entry name" value="TONB-DEPENDENT RECEPTOR"/>
    <property type="match status" value="1"/>
</dbReference>
<dbReference type="AlphaFoldDB" id="A0A2P7QP59"/>
<feature type="compositionally biased region" description="Low complexity" evidence="4">
    <location>
        <begin position="690"/>
        <end position="703"/>
    </location>
</feature>
<dbReference type="SUPFAM" id="SSF56935">
    <property type="entry name" value="Porins"/>
    <property type="match status" value="1"/>
</dbReference>
<feature type="compositionally biased region" description="Gly residues" evidence="4">
    <location>
        <begin position="734"/>
        <end position="760"/>
    </location>
</feature>
<keyword evidence="2" id="KW-0472">Membrane</keyword>
<evidence type="ECO:0000256" key="3">
    <source>
        <dbReference type="ARBA" id="ARBA00023237"/>
    </source>
</evidence>
<comment type="caution">
    <text evidence="6">The sequence shown here is derived from an EMBL/GenBank/DDBJ whole genome shotgun (WGS) entry which is preliminary data.</text>
</comment>
<dbReference type="Proteomes" id="UP000241167">
    <property type="component" value="Unassembled WGS sequence"/>
</dbReference>
<dbReference type="Gene3D" id="2.40.170.20">
    <property type="entry name" value="TonB-dependent receptor, beta-barrel domain"/>
    <property type="match status" value="2"/>
</dbReference>
<feature type="domain" description="TonB-dependent receptor plug" evidence="5">
    <location>
        <begin position="89"/>
        <end position="171"/>
    </location>
</feature>
<keyword evidence="6" id="KW-0675">Receptor</keyword>
<keyword evidence="3" id="KW-0998">Cell outer membrane</keyword>
<feature type="compositionally biased region" description="Low complexity" evidence="4">
    <location>
        <begin position="712"/>
        <end position="724"/>
    </location>
</feature>
<evidence type="ECO:0000256" key="1">
    <source>
        <dbReference type="ARBA" id="ARBA00004442"/>
    </source>
</evidence>
<dbReference type="EMBL" id="PXYI01000004">
    <property type="protein sequence ID" value="PSJ39741.1"/>
    <property type="molecule type" value="Genomic_DNA"/>
</dbReference>
<name>A0A2P7QP59_9SPHN</name>
<gene>
    <name evidence="6" type="ORF">C7I55_14260</name>
</gene>
<dbReference type="InterPro" id="IPR036942">
    <property type="entry name" value="Beta-barrel_TonB_sf"/>
</dbReference>
<sequence length="927" mass="98300">MNSDLFLLAIAAASQSVPGQDAPPEQPSSAESATLGVTAAPASGTDPVAAADDQGSAPPAEPVPQEPDAEEEEEIVVTGTRARGTVDTDIPAEVTLDRRDIRAYGASNIGELLEALAPQTSSGRGRGGGSPVVLLNGRRISGFREIRNIPPEAITRVEVFPEEVALRYGYRADQRVVNFVLRRRFRAITAELEAGAATEGGRPSYEGDINVLQLNDNGRWTVDAEYSKESPLFESERDIVQATTGTGDPALPSLAPYRTLLGETESWEMAATLNRTIFGDVSATLNTSLDINSSESQFGLPSITLDVPASSPFAQPGADTVFRYLPTAGPLRRLNDSRSFHTGVALNGDLDRWRWSFTGNYDRNTSDNVTNQGILPTLIQERILANDPDIDPRGDLSDALFLARPSDRTRSLTNIGSAEAVASGPLFLLPGGEINASLRVGFDTRDLESESLRSGIVTTRDLSRDRTHGQANIDIPIASRREGFLEALGNLSLNANAEVEHFSDFGTLRTLGAGLNWSPIEMVSLIASMTDEEGPPSISQLGDPVLLTPNVRVFDFVRGETVDISRLEGGNPQLVADNRRVYKLGATVRPFTGQKDLTVSANYTDTRIDNPIASFPTATAEIEAAFPDRFLRDADGRLLRIDSRPLNFAKSQRRELRWGFNLSLPFGPQPQPRQGRRGGARGDGAGAPGAAGAPGSAGQATAQRRPDGAGQGAAPAAGTPPQGAGSQGPPPGGRGPGGFGGGGGGRGPGGFGGGRGGFGGPGGGRIQLGLFHTWRFEDSVLIRPGVPELDFLNGSAAGNRGGTPRHQIELDAGVFRNGFGARINGNWQSGTNVLGGPVSGGGTRSDLAFSDLATLNLRLFADLGQQRSLVRKIPFFRGARVTLSVDNLFNSRPQVTDASGTTPLSYQPDYLDPLGRSVRLSLRKLFF</sequence>
<feature type="region of interest" description="Disordered" evidence="4">
    <location>
        <begin position="16"/>
        <end position="82"/>
    </location>
</feature>
<dbReference type="OrthoDB" id="7224136at2"/>
<dbReference type="InterPro" id="IPR037066">
    <property type="entry name" value="Plug_dom_sf"/>
</dbReference>
<evidence type="ECO:0000313" key="7">
    <source>
        <dbReference type="Proteomes" id="UP000241167"/>
    </source>
</evidence>
<dbReference type="GO" id="GO:0009279">
    <property type="term" value="C:cell outer membrane"/>
    <property type="evidence" value="ECO:0007669"/>
    <property type="project" value="UniProtKB-SubCell"/>
</dbReference>
<evidence type="ECO:0000259" key="5">
    <source>
        <dbReference type="Pfam" id="PF07715"/>
    </source>
</evidence>
<keyword evidence="7" id="KW-1185">Reference proteome</keyword>
<protein>
    <submittedName>
        <fullName evidence="6">TonB-dependent receptor</fullName>
    </submittedName>
</protein>
<accession>A0A2P7QP59</accession>
<dbReference type="Pfam" id="PF07715">
    <property type="entry name" value="Plug"/>
    <property type="match status" value="1"/>
</dbReference>
<dbReference type="RefSeq" id="WP_106513637.1">
    <property type="nucleotide sequence ID" value="NZ_PXYI01000004.1"/>
</dbReference>
<comment type="subcellular location">
    <subcellularLocation>
        <location evidence="1">Cell outer membrane</location>
    </subcellularLocation>
</comment>
<proteinExistence type="predicted"/>
<feature type="region of interest" description="Disordered" evidence="4">
    <location>
        <begin position="661"/>
        <end position="760"/>
    </location>
</feature>
<dbReference type="PANTHER" id="PTHR47234">
    <property type="match status" value="1"/>
</dbReference>
<dbReference type="Gene3D" id="2.170.130.10">
    <property type="entry name" value="TonB-dependent receptor, plug domain"/>
    <property type="match status" value="1"/>
</dbReference>
<evidence type="ECO:0000256" key="4">
    <source>
        <dbReference type="SAM" id="MobiDB-lite"/>
    </source>
</evidence>
<evidence type="ECO:0000256" key="2">
    <source>
        <dbReference type="ARBA" id="ARBA00023136"/>
    </source>
</evidence>
<dbReference type="InterPro" id="IPR012910">
    <property type="entry name" value="Plug_dom"/>
</dbReference>
<reference evidence="6 7" key="1">
    <citation type="submission" date="2018-03" db="EMBL/GenBank/DDBJ databases">
        <title>The draft genome of Sphingosinicella sp. GL-C-18.</title>
        <authorList>
            <person name="Liu L."/>
            <person name="Li L."/>
            <person name="Liang L."/>
            <person name="Zhang X."/>
            <person name="Wang T."/>
        </authorList>
    </citation>
    <scope>NUCLEOTIDE SEQUENCE [LARGE SCALE GENOMIC DNA]</scope>
    <source>
        <strain evidence="6 7">GL-C-18</strain>
    </source>
</reference>
<organism evidence="6 7">
    <name type="scientific">Allosphingosinicella deserti</name>
    <dbReference type="NCBI Taxonomy" id="2116704"/>
    <lineage>
        <taxon>Bacteria</taxon>
        <taxon>Pseudomonadati</taxon>
        <taxon>Pseudomonadota</taxon>
        <taxon>Alphaproteobacteria</taxon>
        <taxon>Sphingomonadales</taxon>
        <taxon>Sphingomonadaceae</taxon>
        <taxon>Allosphingosinicella</taxon>
    </lineage>
</organism>
<evidence type="ECO:0000313" key="6">
    <source>
        <dbReference type="EMBL" id="PSJ39741.1"/>
    </source>
</evidence>